<protein>
    <submittedName>
        <fullName evidence="2">Uncharacterized protein</fullName>
    </submittedName>
</protein>
<feature type="transmembrane region" description="Helical" evidence="1">
    <location>
        <begin position="46"/>
        <end position="68"/>
    </location>
</feature>
<reference evidence="2 3" key="1">
    <citation type="submission" date="2023-12" db="EMBL/GenBank/DDBJ databases">
        <title>Friends and Foes: Symbiotic and Algicidal bacterial influence on Karenia brevis blooms.</title>
        <authorList>
            <person name="Fei C."/>
            <person name="Mohamed A.R."/>
            <person name="Booker A."/>
            <person name="Arshad M."/>
            <person name="Klass S."/>
            <person name="Ahn S."/>
            <person name="Gilbert P.M."/>
            <person name="Heil C.A."/>
            <person name="Martinez J.M."/>
            <person name="Amin S.A."/>
        </authorList>
    </citation>
    <scope>NUCLEOTIDE SEQUENCE [LARGE SCALE GENOMIC DNA]</scope>
    <source>
        <strain evidence="2 3">CE15</strain>
    </source>
</reference>
<evidence type="ECO:0000256" key="1">
    <source>
        <dbReference type="SAM" id="Phobius"/>
    </source>
</evidence>
<keyword evidence="3" id="KW-1185">Reference proteome</keyword>
<gene>
    <name evidence="2" type="ORF">WAE96_05770</name>
</gene>
<dbReference type="EMBL" id="JBAWKS010000001">
    <property type="protein sequence ID" value="MEI4549206.1"/>
    <property type="molecule type" value="Genomic_DNA"/>
</dbReference>
<accession>A0ABU8ESM1</accession>
<keyword evidence="1" id="KW-1133">Transmembrane helix</keyword>
<dbReference type="Proteomes" id="UP001382455">
    <property type="component" value="Unassembled WGS sequence"/>
</dbReference>
<evidence type="ECO:0000313" key="3">
    <source>
        <dbReference type="Proteomes" id="UP001382455"/>
    </source>
</evidence>
<name>A0ABU8ESM1_9GAMM</name>
<keyword evidence="1" id="KW-0472">Membrane</keyword>
<proteinExistence type="predicted"/>
<sequence>METDNQQEPEYEIKNENLFKTLLCLPIGIGFAVFMMSAFNNSGFNVGTFLLFVLTMYFTLSGIAYAAFYTNEKFDCTPH</sequence>
<dbReference type="RefSeq" id="WP_100913188.1">
    <property type="nucleotide sequence ID" value="NZ_CP023398.1"/>
</dbReference>
<comment type="caution">
    <text evidence="2">The sequence shown here is derived from an EMBL/GenBank/DDBJ whole genome shotgun (WGS) entry which is preliminary data.</text>
</comment>
<feature type="transmembrane region" description="Helical" evidence="1">
    <location>
        <begin position="21"/>
        <end position="40"/>
    </location>
</feature>
<evidence type="ECO:0000313" key="2">
    <source>
        <dbReference type="EMBL" id="MEI4549206.1"/>
    </source>
</evidence>
<organism evidence="2 3">
    <name type="scientific">Pseudoalteromonas spongiae</name>
    <dbReference type="NCBI Taxonomy" id="298657"/>
    <lineage>
        <taxon>Bacteria</taxon>
        <taxon>Pseudomonadati</taxon>
        <taxon>Pseudomonadota</taxon>
        <taxon>Gammaproteobacteria</taxon>
        <taxon>Alteromonadales</taxon>
        <taxon>Pseudoalteromonadaceae</taxon>
        <taxon>Pseudoalteromonas</taxon>
    </lineage>
</organism>
<keyword evidence="1" id="KW-0812">Transmembrane</keyword>